<dbReference type="PANTHER" id="PTHR43298">
    <property type="entry name" value="MULTIDRUG RESISTANCE PROTEIN NORM-RELATED"/>
    <property type="match status" value="1"/>
</dbReference>
<protein>
    <recommendedName>
        <fullName evidence="9">Multidrug-efflux transporter</fullName>
    </recommendedName>
</protein>
<dbReference type="Proteomes" id="UP000640583">
    <property type="component" value="Unassembled WGS sequence"/>
</dbReference>
<keyword evidence="4" id="KW-1003">Cell membrane</keyword>
<dbReference type="PIRSF" id="PIRSF006603">
    <property type="entry name" value="DinF"/>
    <property type="match status" value="1"/>
</dbReference>
<comment type="caution">
    <text evidence="11">The sequence shown here is derived from an EMBL/GenBank/DDBJ whole genome shotgun (WGS) entry which is preliminary data.</text>
</comment>
<evidence type="ECO:0000256" key="7">
    <source>
        <dbReference type="ARBA" id="ARBA00023065"/>
    </source>
</evidence>
<evidence type="ECO:0000256" key="8">
    <source>
        <dbReference type="ARBA" id="ARBA00023136"/>
    </source>
</evidence>
<feature type="transmembrane region" description="Helical" evidence="10">
    <location>
        <begin position="191"/>
        <end position="212"/>
    </location>
</feature>
<feature type="transmembrane region" description="Helical" evidence="10">
    <location>
        <begin position="233"/>
        <end position="262"/>
    </location>
</feature>
<accession>A0A8J7IDC1</accession>
<evidence type="ECO:0000313" key="11">
    <source>
        <dbReference type="EMBL" id="MBI1492492.1"/>
    </source>
</evidence>
<evidence type="ECO:0000256" key="10">
    <source>
        <dbReference type="SAM" id="Phobius"/>
    </source>
</evidence>
<evidence type="ECO:0000256" key="1">
    <source>
        <dbReference type="ARBA" id="ARBA00004429"/>
    </source>
</evidence>
<feature type="transmembrane region" description="Helical" evidence="10">
    <location>
        <begin position="351"/>
        <end position="368"/>
    </location>
</feature>
<dbReference type="CDD" id="cd13131">
    <property type="entry name" value="MATE_NorM_like"/>
    <property type="match status" value="1"/>
</dbReference>
<keyword evidence="7" id="KW-0406">Ion transport</keyword>
<keyword evidence="8 10" id="KW-0472">Membrane</keyword>
<dbReference type="InterPro" id="IPR002528">
    <property type="entry name" value="MATE_fam"/>
</dbReference>
<comment type="subcellular location">
    <subcellularLocation>
        <location evidence="1">Cell inner membrane</location>
        <topology evidence="1">Multi-pass membrane protein</topology>
    </subcellularLocation>
</comment>
<dbReference type="AlphaFoldDB" id="A0A8J7IDC1"/>
<feature type="transmembrane region" description="Helical" evidence="10">
    <location>
        <begin position="419"/>
        <end position="438"/>
    </location>
</feature>
<feature type="transmembrane region" description="Helical" evidence="10">
    <location>
        <begin position="44"/>
        <end position="68"/>
    </location>
</feature>
<evidence type="ECO:0000256" key="9">
    <source>
        <dbReference type="ARBA" id="ARBA00031636"/>
    </source>
</evidence>
<dbReference type="EMBL" id="JADCKQ010000002">
    <property type="protein sequence ID" value="MBI1492492.1"/>
    <property type="molecule type" value="Genomic_DNA"/>
</dbReference>
<dbReference type="PANTHER" id="PTHR43298:SF2">
    <property type="entry name" value="FMN_FAD EXPORTER YEEO-RELATED"/>
    <property type="match status" value="1"/>
</dbReference>
<organism evidence="11 12">
    <name type="scientific">Halocynthiibacter styelae</name>
    <dbReference type="NCBI Taxonomy" id="2761955"/>
    <lineage>
        <taxon>Bacteria</taxon>
        <taxon>Pseudomonadati</taxon>
        <taxon>Pseudomonadota</taxon>
        <taxon>Alphaproteobacteria</taxon>
        <taxon>Rhodobacterales</taxon>
        <taxon>Paracoccaceae</taxon>
        <taxon>Halocynthiibacter</taxon>
    </lineage>
</organism>
<keyword evidence="2" id="KW-0813">Transport</keyword>
<dbReference type="GO" id="GO:0042910">
    <property type="term" value="F:xenobiotic transmembrane transporter activity"/>
    <property type="evidence" value="ECO:0007669"/>
    <property type="project" value="InterPro"/>
</dbReference>
<evidence type="ECO:0000256" key="2">
    <source>
        <dbReference type="ARBA" id="ARBA00022448"/>
    </source>
</evidence>
<feature type="transmembrane region" description="Helical" evidence="10">
    <location>
        <begin position="389"/>
        <end position="407"/>
    </location>
</feature>
<evidence type="ECO:0000256" key="5">
    <source>
        <dbReference type="ARBA" id="ARBA00022692"/>
    </source>
</evidence>
<feature type="transmembrane region" description="Helical" evidence="10">
    <location>
        <begin position="268"/>
        <end position="293"/>
    </location>
</feature>
<dbReference type="GO" id="GO:0015297">
    <property type="term" value="F:antiporter activity"/>
    <property type="evidence" value="ECO:0007669"/>
    <property type="project" value="UniProtKB-KW"/>
</dbReference>
<proteinExistence type="predicted"/>
<evidence type="ECO:0000256" key="6">
    <source>
        <dbReference type="ARBA" id="ARBA00022989"/>
    </source>
</evidence>
<sequence>MTYASHIKAVTLLGLPLVGSHLAQMAIGVTDTVMVGWYDVTSLAALTLASTFFFVIFVFGAGFGNAVMPMVAEASASGDDTRVRRVTRMGLWASLGYTVLMQPVFLWSEDILLLLGQTEEVAALGEEYLRIAGIGLIPALLVVTLKSYLSALERTGVVLLSTIGAAILNAIMNYALIFGNWGFPELGIRGAAIASVVNQFLPLIILCIYARIKQPEHDLFARFWKIDGEALWEVLRLGVPIGITILAEVGLFAAASVMVGWFGTIELAAHGVALQLASVTFMVHLGLSGVATIRAGRALGEKDETRLRMGGQVVLAMSFIFSLLTIAVFVIFPDPLVSLFLAEDEPAREEIFEIARVFMVLAALFQLADGMQAIGIGLLRGVQDTRIPMLLAAFGYWIVGVPSGYYISQNMGYGSPGVWGGLVIGLSVVAVLLNLRFWRRTWVQ</sequence>
<dbReference type="InterPro" id="IPR050222">
    <property type="entry name" value="MATE_MdtK"/>
</dbReference>
<evidence type="ECO:0000256" key="4">
    <source>
        <dbReference type="ARBA" id="ARBA00022475"/>
    </source>
</evidence>
<dbReference type="GO" id="GO:0006811">
    <property type="term" value="P:monoatomic ion transport"/>
    <property type="evidence" value="ECO:0007669"/>
    <property type="project" value="UniProtKB-KW"/>
</dbReference>
<keyword evidence="3" id="KW-0050">Antiport</keyword>
<name>A0A8J7IDC1_9RHOB</name>
<keyword evidence="12" id="KW-1185">Reference proteome</keyword>
<gene>
    <name evidence="11" type="ORF">H1D41_02450</name>
</gene>
<dbReference type="InterPro" id="IPR048279">
    <property type="entry name" value="MdtK-like"/>
</dbReference>
<reference evidence="11" key="1">
    <citation type="submission" date="2020-10" db="EMBL/GenBank/DDBJ databases">
        <title>Paenihalocynthiibacter styelae gen. nov., sp. nov., isolated from stalked sea squirt Styela clava.</title>
        <authorList>
            <person name="Kim Y.-O."/>
            <person name="Yoon J.-H."/>
        </authorList>
    </citation>
    <scope>NUCLEOTIDE SEQUENCE</scope>
    <source>
        <strain evidence="11">MYP1-1</strain>
    </source>
</reference>
<feature type="transmembrane region" description="Helical" evidence="10">
    <location>
        <begin position="157"/>
        <end position="179"/>
    </location>
</feature>
<feature type="transmembrane region" description="Helical" evidence="10">
    <location>
        <begin position="313"/>
        <end position="331"/>
    </location>
</feature>
<evidence type="ECO:0000256" key="3">
    <source>
        <dbReference type="ARBA" id="ARBA00022449"/>
    </source>
</evidence>
<dbReference type="Pfam" id="PF01554">
    <property type="entry name" value="MatE"/>
    <property type="match status" value="2"/>
</dbReference>
<feature type="transmembrane region" description="Helical" evidence="10">
    <location>
        <begin position="128"/>
        <end position="145"/>
    </location>
</feature>
<dbReference type="NCBIfam" id="TIGR00797">
    <property type="entry name" value="matE"/>
    <property type="match status" value="1"/>
</dbReference>
<keyword evidence="5 10" id="KW-0812">Transmembrane</keyword>
<keyword evidence="6 10" id="KW-1133">Transmembrane helix</keyword>
<evidence type="ECO:0000313" key="12">
    <source>
        <dbReference type="Proteomes" id="UP000640583"/>
    </source>
</evidence>
<dbReference type="GO" id="GO:0005886">
    <property type="term" value="C:plasma membrane"/>
    <property type="evidence" value="ECO:0007669"/>
    <property type="project" value="UniProtKB-SubCell"/>
</dbReference>
<feature type="transmembrane region" description="Helical" evidence="10">
    <location>
        <begin position="89"/>
        <end position="108"/>
    </location>
</feature>